<gene>
    <name evidence="2" type="ORF">HED64_10815</name>
</gene>
<name>A0ABX1G4N5_9MICC</name>
<dbReference type="SUPFAM" id="SSF46785">
    <property type="entry name" value="Winged helix' DNA-binding domain"/>
    <property type="match status" value="1"/>
</dbReference>
<dbReference type="Pfam" id="PF12840">
    <property type="entry name" value="HTH_20"/>
    <property type="match status" value="1"/>
</dbReference>
<dbReference type="RefSeq" id="WP_168152007.1">
    <property type="nucleotide sequence ID" value="NZ_JAAWVT010000004.1"/>
</dbReference>
<dbReference type="Proteomes" id="UP000746595">
    <property type="component" value="Unassembled WGS sequence"/>
</dbReference>
<evidence type="ECO:0000313" key="3">
    <source>
        <dbReference type="Proteomes" id="UP000746595"/>
    </source>
</evidence>
<comment type="caution">
    <text evidence="2">The sequence shown here is derived from an EMBL/GenBank/DDBJ whole genome shotgun (WGS) entry which is preliminary data.</text>
</comment>
<evidence type="ECO:0000259" key="1">
    <source>
        <dbReference type="SMART" id="SM00418"/>
    </source>
</evidence>
<dbReference type="Gene3D" id="1.10.10.10">
    <property type="entry name" value="Winged helix-like DNA-binding domain superfamily/Winged helix DNA-binding domain"/>
    <property type="match status" value="1"/>
</dbReference>
<proteinExistence type="predicted"/>
<protein>
    <submittedName>
        <fullName evidence="2">Helix-turn-helix transcriptional regulator</fullName>
    </submittedName>
</protein>
<sequence length="205" mass="22146">MSENVPASEQSQRQTMTSPMLKAMANPLRRRIVATLTAVESARATDLAQRLGVPANSLSFHLRVLAEAGIILEAPELARDKRDRVWKVLPGGLSVGSPKEPSAIEDALALKAYLGQEADDQIRQLKAVIAWGSDYATGSEPDARGLLNITSLMLNATETEALEDAVLEVLRQAKRASVAAAADGSERKLWNFSMVMAREDLPGLQ</sequence>
<dbReference type="InterPro" id="IPR011991">
    <property type="entry name" value="ArsR-like_HTH"/>
</dbReference>
<feature type="domain" description="HTH arsR-type" evidence="1">
    <location>
        <begin position="19"/>
        <end position="113"/>
    </location>
</feature>
<dbReference type="InterPro" id="IPR036388">
    <property type="entry name" value="WH-like_DNA-bd_sf"/>
</dbReference>
<accession>A0ABX1G4N5</accession>
<reference evidence="2 3" key="1">
    <citation type="submission" date="2020-04" db="EMBL/GenBank/DDBJ databases">
        <title>Paeniglutamicibacter sp. ANT13_2, a novel actinomycete isolated from sediment in Antarctica.</title>
        <authorList>
            <person name="Sakdapetsiri C."/>
            <person name="Pinyakong O."/>
        </authorList>
    </citation>
    <scope>NUCLEOTIDE SEQUENCE [LARGE SCALE GENOMIC DNA]</scope>
    <source>
        <strain evidence="2 3">ANT13_2</strain>
    </source>
</reference>
<keyword evidence="3" id="KW-1185">Reference proteome</keyword>
<dbReference type="CDD" id="cd00090">
    <property type="entry name" value="HTH_ARSR"/>
    <property type="match status" value="1"/>
</dbReference>
<evidence type="ECO:0000313" key="2">
    <source>
        <dbReference type="EMBL" id="NKG21194.1"/>
    </source>
</evidence>
<dbReference type="SMART" id="SM00418">
    <property type="entry name" value="HTH_ARSR"/>
    <property type="match status" value="1"/>
</dbReference>
<dbReference type="InterPro" id="IPR001845">
    <property type="entry name" value="HTH_ArsR_DNA-bd_dom"/>
</dbReference>
<organism evidence="2 3">
    <name type="scientific">Paeniglutamicibacter terrestris</name>
    <dbReference type="NCBI Taxonomy" id="2723403"/>
    <lineage>
        <taxon>Bacteria</taxon>
        <taxon>Bacillati</taxon>
        <taxon>Actinomycetota</taxon>
        <taxon>Actinomycetes</taxon>
        <taxon>Micrococcales</taxon>
        <taxon>Micrococcaceae</taxon>
        <taxon>Paeniglutamicibacter</taxon>
    </lineage>
</organism>
<dbReference type="EMBL" id="JAAWVT010000004">
    <property type="protein sequence ID" value="NKG21194.1"/>
    <property type="molecule type" value="Genomic_DNA"/>
</dbReference>
<dbReference type="InterPro" id="IPR036390">
    <property type="entry name" value="WH_DNA-bd_sf"/>
</dbReference>